<dbReference type="AlphaFoldDB" id="A0A132MUJ1"/>
<dbReference type="EMBL" id="LAXD01000001">
    <property type="protein sequence ID" value="KWX01032.1"/>
    <property type="molecule type" value="Genomic_DNA"/>
</dbReference>
<sequence>MVGRFTGGWTSKIHLACDGRGRPLMIAITGGNPGDCTRFEHVMAAVRVPRVGPASYPA</sequence>
<dbReference type="STRING" id="1469144.LI90_2060"/>
<evidence type="ECO:0000313" key="1">
    <source>
        <dbReference type="EMBL" id="KWX01032.1"/>
    </source>
</evidence>
<evidence type="ECO:0000313" key="2">
    <source>
        <dbReference type="Proteomes" id="UP000070188"/>
    </source>
</evidence>
<comment type="caution">
    <text evidence="1">The sequence shown here is derived from an EMBL/GenBank/DDBJ whole genome shotgun (WGS) entry which is preliminary data.</text>
</comment>
<keyword evidence="2" id="KW-1185">Reference proteome</keyword>
<dbReference type="Proteomes" id="UP000070188">
    <property type="component" value="Unassembled WGS sequence"/>
</dbReference>
<reference evidence="2" key="1">
    <citation type="submission" date="2015-04" db="EMBL/GenBank/DDBJ databases">
        <title>Physiological reanalysis, assessment of diazotrophy, and genome sequences of multiple isolates of Streptomyces thermoautotrophicus.</title>
        <authorList>
            <person name="MacKellar D.C."/>
            <person name="Lieber L."/>
            <person name="Norman J."/>
            <person name="Bolger A."/>
            <person name="Tobin C."/>
            <person name="Murray J.W."/>
            <person name="Chang R."/>
            <person name="Ford T."/>
            <person name="Nguyen P.Q."/>
            <person name="Woodward J."/>
            <person name="Permingeat H."/>
            <person name="Joshi N.S."/>
            <person name="Silver P.A."/>
            <person name="Usadel B."/>
            <person name="Rutherford A.W."/>
            <person name="Friesen M."/>
            <person name="Prell J."/>
        </authorList>
    </citation>
    <scope>NUCLEOTIDE SEQUENCE [LARGE SCALE GENOMIC DNA]</scope>
    <source>
        <strain evidence="2">H1</strain>
    </source>
</reference>
<dbReference type="PATRIC" id="fig|1469144.10.peg.2235"/>
<gene>
    <name evidence="1" type="ORF">LI90_2060</name>
</gene>
<protein>
    <submittedName>
        <fullName evidence="1">Transposase</fullName>
    </submittedName>
</protein>
<accession>A0A132MUJ1</accession>
<name>A0A132MUJ1_9ACTN</name>
<proteinExistence type="predicted"/>
<organism evidence="1 2">
    <name type="scientific">Carbonactinospora thermoautotrophica</name>
    <dbReference type="NCBI Taxonomy" id="1469144"/>
    <lineage>
        <taxon>Bacteria</taxon>
        <taxon>Bacillati</taxon>
        <taxon>Actinomycetota</taxon>
        <taxon>Actinomycetes</taxon>
        <taxon>Kitasatosporales</taxon>
        <taxon>Carbonactinosporaceae</taxon>
        <taxon>Carbonactinospora</taxon>
    </lineage>
</organism>